<organism evidence="3 4">
    <name type="scientific">Bremerella volcania</name>
    <dbReference type="NCBI Taxonomy" id="2527984"/>
    <lineage>
        <taxon>Bacteria</taxon>
        <taxon>Pseudomonadati</taxon>
        <taxon>Planctomycetota</taxon>
        <taxon>Planctomycetia</taxon>
        <taxon>Pirellulales</taxon>
        <taxon>Pirellulaceae</taxon>
        <taxon>Bremerella</taxon>
    </lineage>
</organism>
<dbReference type="GO" id="GO:0007165">
    <property type="term" value="P:signal transduction"/>
    <property type="evidence" value="ECO:0007669"/>
    <property type="project" value="InterPro"/>
</dbReference>
<dbReference type="Gene3D" id="6.10.340.10">
    <property type="match status" value="1"/>
</dbReference>
<reference evidence="4" key="1">
    <citation type="submission" date="2019-02" db="EMBL/GenBank/DDBJ databases">
        <title>Deep-cultivation of Planctomycetes and their phenomic and genomic characterization uncovers novel biology.</title>
        <authorList>
            <person name="Wiegand S."/>
            <person name="Jogler M."/>
            <person name="Boedeker C."/>
            <person name="Pinto D."/>
            <person name="Vollmers J."/>
            <person name="Rivas-Marin E."/>
            <person name="Kohn T."/>
            <person name="Peeters S.H."/>
            <person name="Heuer A."/>
            <person name="Rast P."/>
            <person name="Oberbeckmann S."/>
            <person name="Bunk B."/>
            <person name="Jeske O."/>
            <person name="Meyerdierks A."/>
            <person name="Storesund J.E."/>
            <person name="Kallscheuer N."/>
            <person name="Luecker S."/>
            <person name="Lage O.M."/>
            <person name="Pohl T."/>
            <person name="Merkel B.J."/>
            <person name="Hornburger P."/>
            <person name="Mueller R.-W."/>
            <person name="Bruemmer F."/>
            <person name="Labrenz M."/>
            <person name="Spormann A.M."/>
            <person name="Op den Camp H."/>
            <person name="Overmann J."/>
            <person name="Amann R."/>
            <person name="Jetten M.S.M."/>
            <person name="Mascher T."/>
            <person name="Medema M.H."/>
            <person name="Devos D.P."/>
            <person name="Kaster A.-K."/>
            <person name="Ovreas L."/>
            <person name="Rohde M."/>
            <person name="Galperin M.Y."/>
            <person name="Jogler C."/>
        </authorList>
    </citation>
    <scope>NUCLEOTIDE SEQUENCE [LARGE SCALE GENOMIC DNA]</scope>
    <source>
        <strain evidence="4">Pan97</strain>
    </source>
</reference>
<gene>
    <name evidence="3" type="ORF">Pan97_32800</name>
</gene>
<dbReference type="OrthoDB" id="283698at2"/>
<sequence>MSKREKHERRRLFWVDPKLQGGLVLRAVMHWGICLLSVGTVLVVGAAFSDLHAPVSAVMRMVFDYFVPAVLVSLLVLPIIVLDTIRHSNRLVGSVARFRNAMQRLADGETTSPLIVRDGDCWKTLADQFNRIALRLEELETASSTSQKKTSSCHQEEVVST</sequence>
<dbReference type="EMBL" id="CP036289">
    <property type="protein sequence ID" value="QDU76235.1"/>
    <property type="molecule type" value="Genomic_DNA"/>
</dbReference>
<dbReference type="PROSITE" id="PS50885">
    <property type="entry name" value="HAMP"/>
    <property type="match status" value="1"/>
</dbReference>
<dbReference type="InterPro" id="IPR003660">
    <property type="entry name" value="HAMP_dom"/>
</dbReference>
<evidence type="ECO:0000259" key="2">
    <source>
        <dbReference type="PROSITE" id="PS50885"/>
    </source>
</evidence>
<protein>
    <recommendedName>
        <fullName evidence="2">HAMP domain-containing protein</fullName>
    </recommendedName>
</protein>
<dbReference type="KEGG" id="bvo:Pan97_32800"/>
<feature type="transmembrane region" description="Helical" evidence="1">
    <location>
        <begin position="21"/>
        <end position="45"/>
    </location>
</feature>
<feature type="domain" description="HAMP" evidence="2">
    <location>
        <begin position="89"/>
        <end position="141"/>
    </location>
</feature>
<dbReference type="SMART" id="SM00304">
    <property type="entry name" value="HAMP"/>
    <property type="match status" value="1"/>
</dbReference>
<keyword evidence="1" id="KW-0812">Transmembrane</keyword>
<evidence type="ECO:0000313" key="3">
    <source>
        <dbReference type="EMBL" id="QDU76235.1"/>
    </source>
</evidence>
<dbReference type="Proteomes" id="UP000318626">
    <property type="component" value="Chromosome"/>
</dbReference>
<evidence type="ECO:0000313" key="4">
    <source>
        <dbReference type="Proteomes" id="UP000318626"/>
    </source>
</evidence>
<dbReference type="RefSeq" id="WP_144974200.1">
    <property type="nucleotide sequence ID" value="NZ_CP036289.1"/>
</dbReference>
<feature type="transmembrane region" description="Helical" evidence="1">
    <location>
        <begin position="65"/>
        <end position="82"/>
    </location>
</feature>
<dbReference type="GO" id="GO:0016020">
    <property type="term" value="C:membrane"/>
    <property type="evidence" value="ECO:0007669"/>
    <property type="project" value="InterPro"/>
</dbReference>
<keyword evidence="4" id="KW-1185">Reference proteome</keyword>
<name>A0A518CAI4_9BACT</name>
<keyword evidence="1" id="KW-1133">Transmembrane helix</keyword>
<proteinExistence type="predicted"/>
<evidence type="ECO:0000256" key="1">
    <source>
        <dbReference type="SAM" id="Phobius"/>
    </source>
</evidence>
<keyword evidence="1" id="KW-0472">Membrane</keyword>
<accession>A0A518CAI4</accession>
<dbReference type="AlphaFoldDB" id="A0A518CAI4"/>